<protein>
    <recommendedName>
        <fullName evidence="2">Xaa-Pro dipeptidyl-peptidase C-terminal domain-containing protein</fullName>
    </recommendedName>
</protein>
<dbReference type="Gene3D" id="1.10.3020.20">
    <property type="match status" value="1"/>
</dbReference>
<dbReference type="PANTHER" id="PTHR43056:SF10">
    <property type="entry name" value="COCE_NOND FAMILY, PUTATIVE (AFU_ORTHOLOGUE AFUA_7G00600)-RELATED"/>
    <property type="match status" value="1"/>
</dbReference>
<dbReference type="SUPFAM" id="SSF49785">
    <property type="entry name" value="Galactose-binding domain-like"/>
    <property type="match status" value="1"/>
</dbReference>
<accession>A0A7W7B3J9</accession>
<evidence type="ECO:0000313" key="4">
    <source>
        <dbReference type="Proteomes" id="UP000566324"/>
    </source>
</evidence>
<evidence type="ECO:0000256" key="1">
    <source>
        <dbReference type="ARBA" id="ARBA00022801"/>
    </source>
</evidence>
<reference evidence="3 4" key="1">
    <citation type="submission" date="2020-08" db="EMBL/GenBank/DDBJ databases">
        <title>Genomic Encyclopedia of Type Strains, Phase IV (KMG-IV): sequencing the most valuable type-strain genomes for metagenomic binning, comparative biology and taxonomic classification.</title>
        <authorList>
            <person name="Goeker M."/>
        </authorList>
    </citation>
    <scope>NUCLEOTIDE SEQUENCE [LARGE SCALE GENOMIC DNA]</scope>
    <source>
        <strain evidence="3 4">DSM 17328</strain>
    </source>
</reference>
<dbReference type="SUPFAM" id="SSF53474">
    <property type="entry name" value="alpha/beta-Hydrolases"/>
    <property type="match status" value="1"/>
</dbReference>
<dbReference type="Pfam" id="PF08530">
    <property type="entry name" value="PepX_C"/>
    <property type="match status" value="1"/>
</dbReference>
<dbReference type="GO" id="GO:0008239">
    <property type="term" value="F:dipeptidyl-peptidase activity"/>
    <property type="evidence" value="ECO:0007669"/>
    <property type="project" value="InterPro"/>
</dbReference>
<name>A0A7W7B3J9_9SPHN</name>
<organism evidence="3 4">
    <name type="scientific">Sphingosinicella soli</name>
    <dbReference type="NCBI Taxonomy" id="333708"/>
    <lineage>
        <taxon>Bacteria</taxon>
        <taxon>Pseudomonadati</taxon>
        <taxon>Pseudomonadota</taxon>
        <taxon>Alphaproteobacteria</taxon>
        <taxon>Sphingomonadales</taxon>
        <taxon>Sphingosinicellaceae</taxon>
        <taxon>Sphingosinicella</taxon>
    </lineage>
</organism>
<dbReference type="InterPro" id="IPR029058">
    <property type="entry name" value="AB_hydrolase_fold"/>
</dbReference>
<dbReference type="InterPro" id="IPR000383">
    <property type="entry name" value="Xaa-Pro-like_dom"/>
</dbReference>
<comment type="caution">
    <text evidence="3">The sequence shown here is derived from an EMBL/GenBank/DDBJ whole genome shotgun (WGS) entry which is preliminary data.</text>
</comment>
<dbReference type="InterPro" id="IPR013736">
    <property type="entry name" value="Xaa-Pro_dipept_C"/>
</dbReference>
<gene>
    <name evidence="3" type="ORF">GGQ98_002994</name>
</gene>
<evidence type="ECO:0000313" key="3">
    <source>
        <dbReference type="EMBL" id="MBB4633357.1"/>
    </source>
</evidence>
<dbReference type="PANTHER" id="PTHR43056">
    <property type="entry name" value="PEPTIDASE S9 PROLYL OLIGOPEPTIDASE"/>
    <property type="match status" value="1"/>
</dbReference>
<feature type="domain" description="Xaa-Pro dipeptidyl-peptidase C-terminal" evidence="2">
    <location>
        <begin position="336"/>
        <end position="589"/>
    </location>
</feature>
<dbReference type="Gene3D" id="2.60.120.260">
    <property type="entry name" value="Galactose-binding domain-like"/>
    <property type="match status" value="1"/>
</dbReference>
<dbReference type="InterPro" id="IPR050585">
    <property type="entry name" value="Xaa-Pro_dipeptidyl-ppase/CocE"/>
</dbReference>
<dbReference type="SMART" id="SM00939">
    <property type="entry name" value="PepX_C"/>
    <property type="match status" value="1"/>
</dbReference>
<keyword evidence="1" id="KW-0378">Hydrolase</keyword>
<sequence>MSDVSANNSSTDSALSDEMPEAVHADGMRIIWDAPIPMRDGVVVRADIFLPEAPGQYAALISYGAYGKGVPMQVGYKSAYDRMVSAYPDITEGSTNKYMNWEVVDPEKWVPDDFICIRVDSRGAGRSPGLLDPTSEQETLDICDCIEWVAAQPWSNGKVGMNGISYYATNQFKVAALRPPHLAAICVWEGFVDAYRDAARHGGILSQFGAGWFDRQVLKIQHGYGNRGIRNPNNGELVSGPETLSEEELAANRAVPMTDPVLNHPLDDDFYAPMKPDVSRIEVPLLSAANWGGMGVHPRGNFEGYLDAGSRQKWLEVHGDTHFSPFYRAEGVALQKRFLGHFLQGKDTGWDRQPPVQLQIRRPGEHFTIRDEQEWPLARTQWTKYYLDPATRNLTTAPSAGGSVSYSTTDDGITFTLPPADEELEITGPVAARLVVSSQTVDADIFLALRLFAPDGKEVLFIGSNDPRVPIGLGWLRASHRKLDEAKSLPYRPYHTHDELQPLEPGKPVVLDIEILPTSIVVPAGYTLALNIRGCDYDHGLGDAGFPGQPYPMTGVGPFRHADPRDRPPEIFNGENTLHFEQGREPYLLLPIIPSKEA</sequence>
<dbReference type="InterPro" id="IPR008979">
    <property type="entry name" value="Galactose-bd-like_sf"/>
</dbReference>
<dbReference type="NCBIfam" id="TIGR00976">
    <property type="entry name" value="CocE_NonD"/>
    <property type="match status" value="1"/>
</dbReference>
<proteinExistence type="predicted"/>
<dbReference type="RefSeq" id="WP_207791438.1">
    <property type="nucleotide sequence ID" value="NZ_JACHNZ010000041.1"/>
</dbReference>
<dbReference type="InterPro" id="IPR005674">
    <property type="entry name" value="CocE/Ser_esterase"/>
</dbReference>
<dbReference type="AlphaFoldDB" id="A0A7W7B3J9"/>
<evidence type="ECO:0000259" key="2">
    <source>
        <dbReference type="SMART" id="SM00939"/>
    </source>
</evidence>
<dbReference type="Pfam" id="PF02129">
    <property type="entry name" value="Peptidase_S15"/>
    <property type="match status" value="1"/>
</dbReference>
<dbReference type="Proteomes" id="UP000566324">
    <property type="component" value="Unassembled WGS sequence"/>
</dbReference>
<keyword evidence="4" id="KW-1185">Reference proteome</keyword>
<dbReference type="EMBL" id="JACHNZ010000041">
    <property type="protein sequence ID" value="MBB4633357.1"/>
    <property type="molecule type" value="Genomic_DNA"/>
</dbReference>
<dbReference type="Gene3D" id="3.40.50.1820">
    <property type="entry name" value="alpha/beta hydrolase"/>
    <property type="match status" value="1"/>
</dbReference>